<sequence>MALKSRCLTALIMASLYPSMAWSIRPAPIDLYGLDFTPTFKLSESYDDNFRELETNKQSSMITQLLPSFELKAEDRNSATRLIWQPSQHIYHDEPDASYTAQRVGAQSIMEFTDRHRLKLEAEYHKYQSTESTAVEGVNDKINNKLVGGLYTYGARSADNQMDFGANYDELRYDNADGVNNDKERNTTGLTTTWYHRLGSNTRSLLEYDHTRFDYLQSNSPRSSNSDAVLAGAVWDITARTTGKVRIGYEKKNFDSSQSNDLNNPTWQIDLQWKPRTYSTFTFVARQALAEGDDGAEAVKSTFTQVGWRHGWTERITTVAEAGIGRYVYEGQSRTDNLQDYNLAVMYAMRRWLDIELGYRYRDNSSDAEDQSYTRNVVHISFNVSL</sequence>
<name>A0A1H0QAS6_9PSED</name>
<evidence type="ECO:0000256" key="1">
    <source>
        <dbReference type="SAM" id="SignalP"/>
    </source>
</evidence>
<keyword evidence="1" id="KW-0732">Signal</keyword>
<gene>
    <name evidence="2" type="ORF">SAMN04489798_4811</name>
</gene>
<feature type="chain" id="PRO_5009250922" evidence="1">
    <location>
        <begin position="24"/>
        <end position="386"/>
    </location>
</feature>
<proteinExistence type="predicted"/>
<organism evidence="2 3">
    <name type="scientific">Pseudomonas arsenicoxydans</name>
    <dbReference type="NCBI Taxonomy" id="702115"/>
    <lineage>
        <taxon>Bacteria</taxon>
        <taxon>Pseudomonadati</taxon>
        <taxon>Pseudomonadota</taxon>
        <taxon>Gammaproteobacteria</taxon>
        <taxon>Pseudomonadales</taxon>
        <taxon>Pseudomonadaceae</taxon>
        <taxon>Pseudomonas</taxon>
    </lineage>
</organism>
<feature type="signal peptide" evidence="1">
    <location>
        <begin position="1"/>
        <end position="23"/>
    </location>
</feature>
<dbReference type="RefSeq" id="WP_090185084.1">
    <property type="nucleotide sequence ID" value="NZ_LT629705.1"/>
</dbReference>
<evidence type="ECO:0000313" key="2">
    <source>
        <dbReference type="EMBL" id="SDP13786.1"/>
    </source>
</evidence>
<evidence type="ECO:0000313" key="3">
    <source>
        <dbReference type="Proteomes" id="UP000198827"/>
    </source>
</evidence>
<dbReference type="Pfam" id="PF10082">
    <property type="entry name" value="BBP2_2"/>
    <property type="match status" value="1"/>
</dbReference>
<protein>
    <submittedName>
        <fullName evidence="2">Putative beta-barrel porin 2</fullName>
    </submittedName>
</protein>
<dbReference type="Proteomes" id="UP000198827">
    <property type="component" value="Chromosome I"/>
</dbReference>
<dbReference type="EMBL" id="LT629705">
    <property type="protein sequence ID" value="SDP13786.1"/>
    <property type="molecule type" value="Genomic_DNA"/>
</dbReference>
<reference evidence="2 3" key="1">
    <citation type="submission" date="2016-10" db="EMBL/GenBank/DDBJ databases">
        <authorList>
            <person name="de Groot N.N."/>
        </authorList>
    </citation>
    <scope>NUCLEOTIDE SEQUENCE [LARGE SCALE GENOMIC DNA]</scope>
    <source>
        <strain evidence="2 3">CECT 7543</strain>
    </source>
</reference>
<dbReference type="OrthoDB" id="9153755at2"/>
<dbReference type="InterPro" id="IPR018759">
    <property type="entry name" value="BBP2_2"/>
</dbReference>
<accession>A0A1H0QAS6</accession>
<dbReference type="AlphaFoldDB" id="A0A1H0QAS6"/>
<dbReference type="SUPFAM" id="SSF56935">
    <property type="entry name" value="Porins"/>
    <property type="match status" value="1"/>
</dbReference>